<dbReference type="Proteomes" id="UP000271241">
    <property type="component" value="Unassembled WGS sequence"/>
</dbReference>
<feature type="domain" description="CCZ1/INTU/HSP4 first Longin" evidence="3">
    <location>
        <begin position="421"/>
        <end position="517"/>
    </location>
</feature>
<dbReference type="PANTHER" id="PTHR13056:SF0">
    <property type="entry name" value="VACUOLAR FUSION PROTEIN CCZ1 HOMOLOG-RELATED"/>
    <property type="match status" value="1"/>
</dbReference>
<accession>A0A4P9XN06</accession>
<dbReference type="InterPro" id="IPR043989">
    <property type="entry name" value="CCZ1/INTU/HSP4_longin_3"/>
</dbReference>
<feature type="compositionally biased region" description="Polar residues" evidence="2">
    <location>
        <begin position="247"/>
        <end position="264"/>
    </location>
</feature>
<dbReference type="GO" id="GO:0035658">
    <property type="term" value="C:Mon1-Ccz1 complex"/>
    <property type="evidence" value="ECO:0007669"/>
    <property type="project" value="InterPro"/>
</dbReference>
<feature type="compositionally biased region" description="Polar residues" evidence="2">
    <location>
        <begin position="57"/>
        <end position="71"/>
    </location>
</feature>
<feature type="compositionally biased region" description="Low complexity" evidence="2">
    <location>
        <begin position="344"/>
        <end position="378"/>
    </location>
</feature>
<comment type="similarity">
    <text evidence="1">Belongs to the CCZ1 family.</text>
</comment>
<dbReference type="PANTHER" id="PTHR13056">
    <property type="entry name" value="VACUOLAR FUSION PROTEIN CCZ1 HOMOLOG-RELATED"/>
    <property type="match status" value="1"/>
</dbReference>
<feature type="region of interest" description="Disordered" evidence="2">
    <location>
        <begin position="623"/>
        <end position="653"/>
    </location>
</feature>
<feature type="domain" description="CCZ1/INTU/HPS4 third Longin" evidence="4">
    <location>
        <begin position="880"/>
        <end position="967"/>
    </location>
</feature>
<evidence type="ECO:0000259" key="4">
    <source>
        <dbReference type="Pfam" id="PF19033"/>
    </source>
</evidence>
<evidence type="ECO:0000259" key="3">
    <source>
        <dbReference type="Pfam" id="PF19031"/>
    </source>
</evidence>
<feature type="region of interest" description="Disordered" evidence="2">
    <location>
        <begin position="88"/>
        <end position="135"/>
    </location>
</feature>
<protein>
    <recommendedName>
        <fullName evidence="7">CCZ1/INTU/HSP4 first Longin domain-containing protein</fullName>
    </recommendedName>
</protein>
<feature type="region of interest" description="Disordered" evidence="2">
    <location>
        <begin position="239"/>
        <end position="281"/>
    </location>
</feature>
<feature type="compositionally biased region" description="Acidic residues" evidence="2">
    <location>
        <begin position="122"/>
        <end position="133"/>
    </location>
</feature>
<dbReference type="GO" id="GO:0016192">
    <property type="term" value="P:vesicle-mediated transport"/>
    <property type="evidence" value="ECO:0007669"/>
    <property type="project" value="InterPro"/>
</dbReference>
<keyword evidence="6" id="KW-1185">Reference proteome</keyword>
<feature type="compositionally biased region" description="Polar residues" evidence="2">
    <location>
        <begin position="725"/>
        <end position="740"/>
    </location>
</feature>
<dbReference type="EMBL" id="KZ992737">
    <property type="protein sequence ID" value="RKP07313.1"/>
    <property type="molecule type" value="Genomic_DNA"/>
</dbReference>
<feature type="region of interest" description="Disordered" evidence="2">
    <location>
        <begin position="1"/>
        <end position="71"/>
    </location>
</feature>
<dbReference type="Pfam" id="PF19031">
    <property type="entry name" value="Intu_longin_1"/>
    <property type="match status" value="1"/>
</dbReference>
<evidence type="ECO:0000256" key="2">
    <source>
        <dbReference type="SAM" id="MobiDB-lite"/>
    </source>
</evidence>
<feature type="compositionally biased region" description="Polar residues" evidence="2">
    <location>
        <begin position="707"/>
        <end position="716"/>
    </location>
</feature>
<feature type="compositionally biased region" description="Low complexity" evidence="2">
    <location>
        <begin position="201"/>
        <end position="222"/>
    </location>
</feature>
<feature type="region of interest" description="Disordered" evidence="2">
    <location>
        <begin position="174"/>
        <end position="225"/>
    </location>
</feature>
<name>A0A4P9XN06_9FUNG</name>
<dbReference type="OrthoDB" id="240546at2759"/>
<dbReference type="AlphaFoldDB" id="A0A4P9XN06"/>
<feature type="compositionally biased region" description="Low complexity" evidence="2">
    <location>
        <begin position="9"/>
        <end position="20"/>
    </location>
</feature>
<dbReference type="Pfam" id="PF19033">
    <property type="entry name" value="Intu_longin_3"/>
    <property type="match status" value="1"/>
</dbReference>
<feature type="compositionally biased region" description="Low complexity" evidence="2">
    <location>
        <begin position="88"/>
        <end position="101"/>
    </location>
</feature>
<feature type="compositionally biased region" description="Basic residues" evidence="2">
    <location>
        <begin position="631"/>
        <end position="643"/>
    </location>
</feature>
<feature type="region of interest" description="Disordered" evidence="2">
    <location>
        <begin position="685"/>
        <end position="744"/>
    </location>
</feature>
<sequence length="980" mass="106054">MSAPDQESAKMAKTAASEAALHVESTTGVMASGTSSPVQQSGLPESRNDNEDDEQNTLDNNVKGTVDTPATSLPASAVNALLQAAASAASSSSSLLAKPSSPRWAGTSTGRVAGGSARPVDFSDDDENDEVVDADSSIITDGRRFVETVYADEYDEDGEDTLLQMRLDEEAERAATALMSSPRDSPVDATTHGGDTDHSFSNSEDGAGSGAGSNDDSAASGGNRSGLHLQSVRVAPADTAGVWPSSPLAQPPTNADSLVQNGSTGDEERAAANTRRRHHAHGYHPAELVHFSIYYPELSSASYDAMDAPVGKAEEGLDALEERRERRQVLYYYDRPDLILPTAPSSAAGSASMSRVASAGPGASPSARDGDGAAQGARPNGNHEHGDTIASVLTGADQALIGLQRQQRLQRQMLREQSLWDARLRKIGLARALAEFCGTFADTPTLDNVHSQRHRWAVVQPEPGFWILAEIALGRHVRPMRSDRHKVEVEYVEASVDDACSREVLFSGYQSFRLCHGRFADQLKNSGRDTFGQRLAEHFDPLAAHWHFDRPDIHVALNGINFAPMSRTSRLAVDQLLSDLRTRLNQVRHTMLLWNDQLVSTDIADATEACTLWHLLSRQYMPGKESVDGKGRKRRNSGRRKHSGAFAASEINAGDGEANTGSAFWHPANLLRTITPSFLSRSLTPTQASQLASEAGSGAERAHGLTDAQTEPSAEANSEPDATVGENNSMSRQASESNDIPPSVPRFMVPIPIPAVTGRFLTGAVTLSPNASPGAIGAGADIPRSSGASDSGSSTDSNIVTPPVIHLGDDAVGHHLVIYQCPPNLLLAVLIPLSSAPQLTSLEFYRALHDHIAAPAEAVNYRMSQERRSAERIYADRVKSYRFVHLDRKTRAIRSTLSVRRMRSDVRECLLQMHETFTRDPDTRELCDRLCTSGRWVLARRDSRREVYFVVDRKDATLVQVEEEFRRFSAVDIGQVVSDR</sequence>
<evidence type="ECO:0000256" key="1">
    <source>
        <dbReference type="ARBA" id="ARBA00005352"/>
    </source>
</evidence>
<proteinExistence type="inferred from homology"/>
<reference evidence="6" key="1">
    <citation type="journal article" date="2018" name="Nat. Microbiol.">
        <title>Leveraging single-cell genomics to expand the fungal tree of life.</title>
        <authorList>
            <person name="Ahrendt S.R."/>
            <person name="Quandt C.A."/>
            <person name="Ciobanu D."/>
            <person name="Clum A."/>
            <person name="Salamov A."/>
            <person name="Andreopoulos B."/>
            <person name="Cheng J.F."/>
            <person name="Woyke T."/>
            <person name="Pelin A."/>
            <person name="Henrissat B."/>
            <person name="Reynolds N.K."/>
            <person name="Benny G.L."/>
            <person name="Smith M.E."/>
            <person name="James T.Y."/>
            <person name="Grigoriev I.V."/>
        </authorList>
    </citation>
    <scope>NUCLEOTIDE SEQUENCE [LARGE SCALE GENOMIC DNA]</scope>
    <source>
        <strain evidence="6">RSA 1356</strain>
    </source>
</reference>
<evidence type="ECO:0000313" key="5">
    <source>
        <dbReference type="EMBL" id="RKP07313.1"/>
    </source>
</evidence>
<dbReference type="STRING" id="78915.A0A4P9XN06"/>
<feature type="compositionally biased region" description="Low complexity" evidence="2">
    <location>
        <begin position="785"/>
        <end position="797"/>
    </location>
</feature>
<evidence type="ECO:0000313" key="6">
    <source>
        <dbReference type="Proteomes" id="UP000271241"/>
    </source>
</evidence>
<gene>
    <name evidence="5" type="ORF">THASP1DRAFT_30874</name>
</gene>
<organism evidence="5 6">
    <name type="scientific">Thamnocephalis sphaerospora</name>
    <dbReference type="NCBI Taxonomy" id="78915"/>
    <lineage>
        <taxon>Eukaryota</taxon>
        <taxon>Fungi</taxon>
        <taxon>Fungi incertae sedis</taxon>
        <taxon>Zoopagomycota</taxon>
        <taxon>Zoopagomycotina</taxon>
        <taxon>Zoopagomycetes</taxon>
        <taxon>Zoopagales</taxon>
        <taxon>Sigmoideomycetaceae</taxon>
        <taxon>Thamnocephalis</taxon>
    </lineage>
</organism>
<dbReference type="InterPro" id="IPR043987">
    <property type="entry name" value="CCZ1/INTU/HSP4_longin_1"/>
</dbReference>
<feature type="region of interest" description="Disordered" evidence="2">
    <location>
        <begin position="776"/>
        <end position="797"/>
    </location>
</feature>
<dbReference type="InterPro" id="IPR013176">
    <property type="entry name" value="Ccz1"/>
</dbReference>
<evidence type="ECO:0008006" key="7">
    <source>
        <dbReference type="Google" id="ProtNLM"/>
    </source>
</evidence>
<feature type="region of interest" description="Disordered" evidence="2">
    <location>
        <begin position="344"/>
        <end position="388"/>
    </location>
</feature>
<feature type="compositionally biased region" description="Polar residues" evidence="2">
    <location>
        <begin position="24"/>
        <end position="43"/>
    </location>
</feature>